<keyword evidence="3" id="KW-1185">Reference proteome</keyword>
<reference evidence="2 3" key="1">
    <citation type="submission" date="2023-10" db="EMBL/GenBank/DDBJ databases">
        <title>Genome-Wide Identification Analysis in wild type Solanum Pinnatisectum Reveals Some Genes Defensing Phytophthora Infestans.</title>
        <authorList>
            <person name="Sun C."/>
        </authorList>
    </citation>
    <scope>NUCLEOTIDE SEQUENCE [LARGE SCALE GENOMIC DNA]</scope>
    <source>
        <strain evidence="2">LQN</strain>
        <tissue evidence="2">Leaf</tissue>
    </source>
</reference>
<dbReference type="PANTHER" id="PTHR35135">
    <property type="entry name" value="OS05G0517800 PROTEIN"/>
    <property type="match status" value="1"/>
</dbReference>
<organism evidence="2 3">
    <name type="scientific">Solanum pinnatisectum</name>
    <name type="common">tansyleaf nightshade</name>
    <dbReference type="NCBI Taxonomy" id="50273"/>
    <lineage>
        <taxon>Eukaryota</taxon>
        <taxon>Viridiplantae</taxon>
        <taxon>Streptophyta</taxon>
        <taxon>Embryophyta</taxon>
        <taxon>Tracheophyta</taxon>
        <taxon>Spermatophyta</taxon>
        <taxon>Magnoliopsida</taxon>
        <taxon>eudicotyledons</taxon>
        <taxon>Gunneridae</taxon>
        <taxon>Pentapetalae</taxon>
        <taxon>asterids</taxon>
        <taxon>lamiids</taxon>
        <taxon>Solanales</taxon>
        <taxon>Solanaceae</taxon>
        <taxon>Solanoideae</taxon>
        <taxon>Solaneae</taxon>
        <taxon>Solanum</taxon>
    </lineage>
</organism>
<keyword evidence="1" id="KW-0732">Signal</keyword>
<comment type="caution">
    <text evidence="2">The sequence shown here is derived from an EMBL/GenBank/DDBJ whole genome shotgun (WGS) entry which is preliminary data.</text>
</comment>
<dbReference type="EMBL" id="JAWPEI010000011">
    <property type="protein sequence ID" value="KAK4712715.1"/>
    <property type="molecule type" value="Genomic_DNA"/>
</dbReference>
<sequence length="152" mass="17136">MALTNFILTVVGVSAVFLLMRSDVKQSASIFKRNVRQIRHWLEEESVSAAKLVVYACLAKTFRTVRAKEHLLKSCLALFQRKMGNGKGKAKGDTEEGHPQGGQAVDVTRVEFLIRSCAISHLVFGILVRKIFYTDYRFVAPRVVATIWLPRL</sequence>
<gene>
    <name evidence="2" type="ORF">R3W88_007228</name>
</gene>
<protein>
    <submittedName>
        <fullName evidence="2">Uncharacterized protein</fullName>
    </submittedName>
</protein>
<dbReference type="Proteomes" id="UP001311915">
    <property type="component" value="Unassembled WGS sequence"/>
</dbReference>
<evidence type="ECO:0000256" key="1">
    <source>
        <dbReference type="SAM" id="SignalP"/>
    </source>
</evidence>
<dbReference type="PANTHER" id="PTHR35135:SF3">
    <property type="entry name" value="OS05G0517800 PROTEIN"/>
    <property type="match status" value="1"/>
</dbReference>
<dbReference type="AlphaFoldDB" id="A0AAV9KJX2"/>
<feature type="chain" id="PRO_5043866367" evidence="1">
    <location>
        <begin position="16"/>
        <end position="152"/>
    </location>
</feature>
<feature type="signal peptide" evidence="1">
    <location>
        <begin position="1"/>
        <end position="15"/>
    </location>
</feature>
<evidence type="ECO:0000313" key="3">
    <source>
        <dbReference type="Proteomes" id="UP001311915"/>
    </source>
</evidence>
<proteinExistence type="predicted"/>
<evidence type="ECO:0000313" key="2">
    <source>
        <dbReference type="EMBL" id="KAK4712715.1"/>
    </source>
</evidence>
<name>A0AAV9KJX2_9SOLN</name>
<accession>A0AAV9KJX2</accession>